<keyword evidence="2" id="KW-1185">Reference proteome</keyword>
<dbReference type="EMBL" id="CALNXI010002300">
    <property type="protein sequence ID" value="CAH3185991.1"/>
    <property type="molecule type" value="Genomic_DNA"/>
</dbReference>
<dbReference type="Proteomes" id="UP001159427">
    <property type="component" value="Unassembled WGS sequence"/>
</dbReference>
<evidence type="ECO:0008006" key="3">
    <source>
        <dbReference type="Google" id="ProtNLM"/>
    </source>
</evidence>
<protein>
    <recommendedName>
        <fullName evidence="3">AIG1-type G domain-containing protein</fullName>
    </recommendedName>
</protein>
<gene>
    <name evidence="1" type="ORF">PEVE_00016576</name>
</gene>
<accession>A0ABN8S5H2</accession>
<reference evidence="1 2" key="1">
    <citation type="submission" date="2022-05" db="EMBL/GenBank/DDBJ databases">
        <authorList>
            <consortium name="Genoscope - CEA"/>
            <person name="William W."/>
        </authorList>
    </citation>
    <scope>NUCLEOTIDE SEQUENCE [LARGE SCALE GENOMIC DNA]</scope>
</reference>
<proteinExistence type="predicted"/>
<evidence type="ECO:0000313" key="2">
    <source>
        <dbReference type="Proteomes" id="UP001159427"/>
    </source>
</evidence>
<comment type="caution">
    <text evidence="1">The sequence shown here is derived from an EMBL/GenBank/DDBJ whole genome shotgun (WGS) entry which is preliminary data.</text>
</comment>
<evidence type="ECO:0000313" key="1">
    <source>
        <dbReference type="EMBL" id="CAH3185991.1"/>
    </source>
</evidence>
<organism evidence="1 2">
    <name type="scientific">Porites evermanni</name>
    <dbReference type="NCBI Taxonomy" id="104178"/>
    <lineage>
        <taxon>Eukaryota</taxon>
        <taxon>Metazoa</taxon>
        <taxon>Cnidaria</taxon>
        <taxon>Anthozoa</taxon>
        <taxon>Hexacorallia</taxon>
        <taxon>Scleractinia</taxon>
        <taxon>Fungiina</taxon>
        <taxon>Poritidae</taxon>
        <taxon>Porites</taxon>
    </lineage>
</organism>
<feature type="non-terminal residue" evidence="1">
    <location>
        <position position="1"/>
    </location>
</feature>
<sequence length="164" mass="18945">DELFRVLYGIESSGQHLERGEWAEEKAKEAGQAAHRLKKPPLADQVHVALWVIKGNDIRFENDQYMDKFAFVQQKLNREGVTIVTAVTHFDKLKSKNKNDVRRKAMEVTGSSRGNTFLFANWLPEEEDYDVQNQLEVLRMLKTALACGERSVKSRQVLRKLDKK</sequence>
<name>A0ABN8S5H2_9CNID</name>